<dbReference type="InParanoid" id="H2Y1W2"/>
<feature type="domain" description="FERM" evidence="6">
    <location>
        <begin position="1017"/>
        <end position="1343"/>
    </location>
</feature>
<dbReference type="FunCoup" id="H2Y1W2">
    <property type="interactions" value="1"/>
</dbReference>
<dbReference type="PROSITE" id="PS50057">
    <property type="entry name" value="FERM_3"/>
    <property type="match status" value="1"/>
</dbReference>
<keyword evidence="2 3" id="KW-0175">Coiled coil</keyword>
<dbReference type="Gene3D" id="1.25.40.530">
    <property type="entry name" value="MyTH4 domain"/>
    <property type="match status" value="1"/>
</dbReference>
<dbReference type="EMBL" id="EAAA01000800">
    <property type="status" value="NOT_ANNOTATED_CDS"/>
    <property type="molecule type" value="Genomic_DNA"/>
</dbReference>
<dbReference type="PANTHER" id="PTHR22903:SF8">
    <property type="entry name" value="MAX-1A"/>
    <property type="match status" value="1"/>
</dbReference>
<dbReference type="HOGENOM" id="CLU_001626_3_1_1"/>
<dbReference type="PROSITE" id="PS50003">
    <property type="entry name" value="PH_DOMAIN"/>
    <property type="match status" value="1"/>
</dbReference>
<dbReference type="Pfam" id="PF00784">
    <property type="entry name" value="MyTH4"/>
    <property type="match status" value="1"/>
</dbReference>
<dbReference type="SMART" id="SM00295">
    <property type="entry name" value="B41"/>
    <property type="match status" value="1"/>
</dbReference>
<evidence type="ECO:0000256" key="2">
    <source>
        <dbReference type="ARBA" id="ARBA00023054"/>
    </source>
</evidence>
<proteinExistence type="predicted"/>
<reference evidence="8" key="4">
    <citation type="submission" date="2025-09" db="UniProtKB">
        <authorList>
            <consortium name="Ensembl"/>
        </authorList>
    </citation>
    <scope>IDENTIFICATION</scope>
</reference>
<dbReference type="GeneTree" id="ENSGT00940000167791"/>
<keyword evidence="9" id="KW-1185">Reference proteome</keyword>
<dbReference type="SUPFAM" id="SSF54236">
    <property type="entry name" value="Ubiquitin-like"/>
    <property type="match status" value="1"/>
</dbReference>
<dbReference type="FunFam" id="2.30.29.30:FF:000286">
    <property type="entry name" value="PH-protein kinase domain containing protein"/>
    <property type="match status" value="1"/>
</dbReference>
<feature type="region of interest" description="Disordered" evidence="4">
    <location>
        <begin position="473"/>
        <end position="572"/>
    </location>
</feature>
<dbReference type="InterPro" id="IPR011993">
    <property type="entry name" value="PH-like_dom_sf"/>
</dbReference>
<dbReference type="InterPro" id="IPR029071">
    <property type="entry name" value="Ubiquitin-like_domsf"/>
</dbReference>
<dbReference type="CDD" id="cd17094">
    <property type="entry name" value="FERM_F1_Max1_like"/>
    <property type="match status" value="1"/>
</dbReference>
<reference evidence="8" key="2">
    <citation type="journal article" date="2008" name="Genome Biol.">
        <title>Improved genome assembly and evidence-based global gene model set for the chordate Ciona intestinalis: new insight into intron and operon populations.</title>
        <authorList>
            <person name="Satou Y."/>
            <person name="Mineta K."/>
            <person name="Ogasawara M."/>
            <person name="Sasakura Y."/>
            <person name="Shoguchi E."/>
            <person name="Ueno K."/>
            <person name="Yamada L."/>
            <person name="Matsumoto J."/>
            <person name="Wasserscheid J."/>
            <person name="Dewar K."/>
            <person name="Wiley G.B."/>
            <person name="Macmil S.L."/>
            <person name="Roe B.A."/>
            <person name="Zeller R.W."/>
            <person name="Hastings K.E."/>
            <person name="Lemaire P."/>
            <person name="Lindquist E."/>
            <person name="Endo T."/>
            <person name="Hotta K."/>
            <person name="Inaba K."/>
        </authorList>
    </citation>
    <scope>NUCLEOTIDE SEQUENCE [LARGE SCALE GENOMIC DNA]</scope>
    <source>
        <strain evidence="8">wild type</strain>
    </source>
</reference>
<dbReference type="InterPro" id="IPR000857">
    <property type="entry name" value="MyTH4_dom"/>
</dbReference>
<evidence type="ECO:0000256" key="4">
    <source>
        <dbReference type="SAM" id="MobiDB-lite"/>
    </source>
</evidence>
<organism evidence="8 9">
    <name type="scientific">Ciona intestinalis</name>
    <name type="common">Transparent sea squirt</name>
    <name type="synonym">Ascidia intestinalis</name>
    <dbReference type="NCBI Taxonomy" id="7719"/>
    <lineage>
        <taxon>Eukaryota</taxon>
        <taxon>Metazoa</taxon>
        <taxon>Chordata</taxon>
        <taxon>Tunicata</taxon>
        <taxon>Ascidiacea</taxon>
        <taxon>Phlebobranchia</taxon>
        <taxon>Cionidae</taxon>
        <taxon>Ciona</taxon>
    </lineage>
</organism>
<evidence type="ECO:0000259" key="5">
    <source>
        <dbReference type="PROSITE" id="PS50003"/>
    </source>
</evidence>
<dbReference type="Gene3D" id="2.30.29.30">
    <property type="entry name" value="Pleckstrin-homology domain (PH domain)/Phosphotyrosine-binding domain (PTB)"/>
    <property type="match status" value="3"/>
</dbReference>
<dbReference type="CDD" id="cd13282">
    <property type="entry name" value="PH1_PLEKHH1_PLEKHH2"/>
    <property type="match status" value="1"/>
</dbReference>
<dbReference type="SMART" id="SM00139">
    <property type="entry name" value="MyTH4"/>
    <property type="match status" value="1"/>
</dbReference>
<feature type="coiled-coil region" evidence="3">
    <location>
        <begin position="36"/>
        <end position="109"/>
    </location>
</feature>
<dbReference type="Gene3D" id="3.10.20.90">
    <property type="entry name" value="Phosphatidylinositol 3-kinase Catalytic Subunit, Chain A, domain 1"/>
    <property type="match status" value="1"/>
</dbReference>
<evidence type="ECO:0000259" key="6">
    <source>
        <dbReference type="PROSITE" id="PS50057"/>
    </source>
</evidence>
<dbReference type="OMA" id="GAHICEK"/>
<evidence type="ECO:0000259" key="7">
    <source>
        <dbReference type="PROSITE" id="PS51016"/>
    </source>
</evidence>
<feature type="compositionally biased region" description="Low complexity" evidence="4">
    <location>
        <begin position="487"/>
        <end position="496"/>
    </location>
</feature>
<feature type="coiled-coil region" evidence="3">
    <location>
        <begin position="139"/>
        <end position="173"/>
    </location>
</feature>
<dbReference type="Pfam" id="PF21989">
    <property type="entry name" value="RA_2"/>
    <property type="match status" value="1"/>
</dbReference>
<feature type="compositionally biased region" description="Polar residues" evidence="4">
    <location>
        <begin position="518"/>
        <end position="527"/>
    </location>
</feature>
<dbReference type="InterPro" id="IPR000299">
    <property type="entry name" value="FERM_domain"/>
</dbReference>
<protein>
    <submittedName>
        <fullName evidence="8">Uncharacterized protein</fullName>
    </submittedName>
</protein>
<dbReference type="SUPFAM" id="SSF47031">
    <property type="entry name" value="Second domain of FERM"/>
    <property type="match status" value="1"/>
</dbReference>
<dbReference type="SMART" id="SM00233">
    <property type="entry name" value="PH"/>
    <property type="match status" value="2"/>
</dbReference>
<dbReference type="CDD" id="cd14473">
    <property type="entry name" value="FERM_B-lobe"/>
    <property type="match status" value="1"/>
</dbReference>
<feature type="compositionally biased region" description="Low complexity" evidence="4">
    <location>
        <begin position="362"/>
        <end position="380"/>
    </location>
</feature>
<evidence type="ECO:0000313" key="8">
    <source>
        <dbReference type="Ensembl" id="ENSCINP00000035897.1"/>
    </source>
</evidence>
<sequence length="1350" mass="151111">NMDGRDSPRTALEWKKLYLQMEGKLKQFRVQATGIRTKLSQKMEELTLKFEQAEARAADAEFQLVLLRESLAGVPGAASEEDRFTTEKMSDLEKRCLDQQERIVALEKELECEKYLRKVEKEMIHEKAFKIKEWVSSALSTSEKEKNHLRESNERLNAAVQAMQLRLTELLAKPAPAPLSSKPQPVAIIPLRDSDTAFTCETPSVSSPGWQNNPLFKEEVDDVTNLACNVASSTSSPIPIPSKPVSESVRIPESPRARFITTEARAVVVKSTGDHELHANKDSPKSGKKKSSTLPMTRSNLPKSDSTDSSPPNTTHHHFMGTFGSIRRRFKGLTEHQRHRSHEDSTPSRGREKKDKQRSKSKSPATRSSSTSRLRTSPITVPVPLPRWKGAKIPPTIPQHRLPTWEAKIYSIAENGFRLPSNAFNKHKPCFSASPFQHDQKPGVFAEIVYKLQPVTVPVYTKTKGRAILIKPTPFTDASDSSDEDPSSLLSSSAESTNPGSTQQKRNGSPAQLRATKRANSQQSMASSEGDYAIPPDAMSTHPSLDATDSSEPEHKLFKTSPHPGPSGPVKPPVDTHTPTAFNGNKAGYLSKLGGRVRAWKKRWFVLQQDALVYYKSPGDVGKKPQGQISLTALENGEVAKATRDYQTNCTFHIVAEKRTYYFIADSQTVADDWVKAICDVAQGSRSHKPHRDITTVSGWLKRTIGGNSCRVWARFNNGVVECYADKQTQTSMMRLSLRGCEVEDVQLKVNPGHNRSNSPPPAFEHVIVVRPISDGEQDVFFSFDNEAEKAAWFRAMTSSVRTSSENQKTPATEVERLFVRLLQSEPKQGGKNATQQAHTSIWRNPVLCYNKQGLSRPLTTLSSEALQTEAMKIAKSIQLFTNVSLDVASADYHVTLVQRVAHSCLTHVELRNEVYAQLIKVTNRRDSEVDDASYLQAWKLFSLILPLFLPGRSILWCLGAHLKRHSTTKTEAGQYVIYCQRALERTKSLGERMVAPSKTECLSILLQNPYHHSLPFSVPVHFSDTSYQVVSFDGSTTVSEFTTRVSTQLGIRHQTIAGFALYVDDPDVTMQIEHCIEPSVKICDVISIWETVSRLGAVTSKGVPPTPQDPSFDITRHSARFTYRRRLTFQSYTRMESDKEKKLIAYQLGENISRDMVPISRELSIEATPLAAKFYLGDQSRTAPGSLDHVMKMFHPHRYQEGGSKHQQKLIRERINDRWVALEGSTPLDCTKIFLNVLRKYPLCGAALFLAKVETPGKQKGEIVWLAVTEDAFHVLSYKSMEVKDLCRLPDVVTFGGCRDNLMVVSEMAGVTRKLFFHLPILQMLELVRLLADYMNAAPLNLRPNITSP</sequence>
<dbReference type="InterPro" id="IPR019748">
    <property type="entry name" value="FERM_central"/>
</dbReference>
<dbReference type="Proteomes" id="UP000008144">
    <property type="component" value="Chromosome 11"/>
</dbReference>
<feature type="compositionally biased region" description="Basic and acidic residues" evidence="4">
    <location>
        <begin position="272"/>
        <end position="285"/>
    </location>
</feature>
<feature type="domain" description="PH" evidence="5">
    <location>
        <begin position="583"/>
        <end position="683"/>
    </location>
</feature>
<dbReference type="Ensembl" id="ENSCINT00000035852.1">
    <property type="protein sequence ID" value="ENSCINP00000035897.1"/>
    <property type="gene ID" value="ENSCING00000020269.1"/>
</dbReference>
<feature type="compositionally biased region" description="Basic and acidic residues" evidence="4">
    <location>
        <begin position="332"/>
        <end position="355"/>
    </location>
</feature>
<dbReference type="PROSITE" id="PS51016">
    <property type="entry name" value="MYTH4"/>
    <property type="match status" value="1"/>
</dbReference>
<reference evidence="8" key="3">
    <citation type="submission" date="2025-08" db="UniProtKB">
        <authorList>
            <consortium name="Ensembl"/>
        </authorList>
    </citation>
    <scope>IDENTIFICATION</scope>
</reference>
<feature type="compositionally biased region" description="Polar residues" evidence="4">
    <location>
        <begin position="541"/>
        <end position="550"/>
    </location>
</feature>
<dbReference type="InterPro" id="IPR001849">
    <property type="entry name" value="PH_domain"/>
</dbReference>
<feature type="compositionally biased region" description="Pro residues" evidence="4">
    <location>
        <begin position="563"/>
        <end position="572"/>
    </location>
</feature>
<name>H2Y1W2_CIOIN</name>
<dbReference type="GO" id="GO:0005856">
    <property type="term" value="C:cytoskeleton"/>
    <property type="evidence" value="ECO:0007669"/>
    <property type="project" value="InterPro"/>
</dbReference>
<dbReference type="InterPro" id="IPR038185">
    <property type="entry name" value="MyTH4_dom_sf"/>
</dbReference>
<feature type="region of interest" description="Disordered" evidence="4">
    <location>
        <begin position="271"/>
        <end position="387"/>
    </location>
</feature>
<feature type="domain" description="MyTH4" evidence="7">
    <location>
        <begin position="850"/>
        <end position="1006"/>
    </location>
</feature>
<feature type="compositionally biased region" description="Polar residues" evidence="4">
    <location>
        <begin position="293"/>
        <end position="303"/>
    </location>
</feature>
<dbReference type="InterPro" id="IPR019749">
    <property type="entry name" value="Band_41_domain"/>
</dbReference>
<dbReference type="Pfam" id="PF00169">
    <property type="entry name" value="PH"/>
    <property type="match status" value="2"/>
</dbReference>
<dbReference type="SUPFAM" id="SSF50729">
    <property type="entry name" value="PH domain-like"/>
    <property type="match status" value="2"/>
</dbReference>
<feature type="compositionally biased region" description="Polar residues" evidence="4">
    <location>
        <begin position="497"/>
        <end position="510"/>
    </location>
</feature>
<evidence type="ECO:0000313" key="9">
    <source>
        <dbReference type="Proteomes" id="UP000008144"/>
    </source>
</evidence>
<dbReference type="InterPro" id="IPR035963">
    <property type="entry name" value="FERM_2"/>
</dbReference>
<reference evidence="9" key="1">
    <citation type="journal article" date="2002" name="Science">
        <title>The draft genome of Ciona intestinalis: insights into chordate and vertebrate origins.</title>
        <authorList>
            <person name="Dehal P."/>
            <person name="Satou Y."/>
            <person name="Campbell R.K."/>
            <person name="Chapman J."/>
            <person name="Degnan B."/>
            <person name="De Tomaso A."/>
            <person name="Davidson B."/>
            <person name="Di Gregorio A."/>
            <person name="Gelpke M."/>
            <person name="Goodstein D.M."/>
            <person name="Harafuji N."/>
            <person name="Hastings K.E."/>
            <person name="Ho I."/>
            <person name="Hotta K."/>
            <person name="Huang W."/>
            <person name="Kawashima T."/>
            <person name="Lemaire P."/>
            <person name="Martinez D."/>
            <person name="Meinertzhagen I.A."/>
            <person name="Necula S."/>
            <person name="Nonaka M."/>
            <person name="Putnam N."/>
            <person name="Rash S."/>
            <person name="Saiga H."/>
            <person name="Satake M."/>
            <person name="Terry A."/>
            <person name="Yamada L."/>
            <person name="Wang H.G."/>
            <person name="Awazu S."/>
            <person name="Azumi K."/>
            <person name="Boore J."/>
            <person name="Branno M."/>
            <person name="Chin-Bow S."/>
            <person name="DeSantis R."/>
            <person name="Doyle S."/>
            <person name="Francino P."/>
            <person name="Keys D.N."/>
            <person name="Haga S."/>
            <person name="Hayashi H."/>
            <person name="Hino K."/>
            <person name="Imai K.S."/>
            <person name="Inaba K."/>
            <person name="Kano S."/>
            <person name="Kobayashi K."/>
            <person name="Kobayashi M."/>
            <person name="Lee B.I."/>
            <person name="Makabe K.W."/>
            <person name="Manohar C."/>
            <person name="Matassi G."/>
            <person name="Medina M."/>
            <person name="Mochizuki Y."/>
            <person name="Mount S."/>
            <person name="Morishita T."/>
            <person name="Miura S."/>
            <person name="Nakayama A."/>
            <person name="Nishizaka S."/>
            <person name="Nomoto H."/>
            <person name="Ohta F."/>
            <person name="Oishi K."/>
            <person name="Rigoutsos I."/>
            <person name="Sano M."/>
            <person name="Sasaki A."/>
            <person name="Sasakura Y."/>
            <person name="Shoguchi E."/>
            <person name="Shin-i T."/>
            <person name="Spagnuolo A."/>
            <person name="Stainier D."/>
            <person name="Suzuki M.M."/>
            <person name="Tassy O."/>
            <person name="Takatori N."/>
            <person name="Tokuoka M."/>
            <person name="Yagi K."/>
            <person name="Yoshizaki F."/>
            <person name="Wada S."/>
            <person name="Zhang C."/>
            <person name="Hyatt P.D."/>
            <person name="Larimer F."/>
            <person name="Detter C."/>
            <person name="Doggett N."/>
            <person name="Glavina T."/>
            <person name="Hawkins T."/>
            <person name="Richardson P."/>
            <person name="Lucas S."/>
            <person name="Kohara Y."/>
            <person name="Levine M."/>
            <person name="Satoh N."/>
            <person name="Rokhsar D.S."/>
        </authorList>
    </citation>
    <scope>NUCLEOTIDE SEQUENCE [LARGE SCALE GENOMIC DNA]</scope>
</reference>
<evidence type="ECO:0000256" key="1">
    <source>
        <dbReference type="ARBA" id="ARBA00022737"/>
    </source>
</evidence>
<dbReference type="PANTHER" id="PTHR22903">
    <property type="entry name" value="PLEKHH PROTEIN"/>
    <property type="match status" value="1"/>
</dbReference>
<accession>H2Y1W2</accession>
<keyword evidence="1" id="KW-0677">Repeat</keyword>
<evidence type="ECO:0000256" key="3">
    <source>
        <dbReference type="SAM" id="Coils"/>
    </source>
</evidence>